<dbReference type="GO" id="GO:0006361">
    <property type="term" value="P:transcription initiation at RNA polymerase I promoter"/>
    <property type="evidence" value="ECO:0007669"/>
    <property type="project" value="EnsemblFungi"/>
</dbReference>
<dbReference type="GO" id="GO:0005730">
    <property type="term" value="C:nucleolus"/>
    <property type="evidence" value="ECO:0007669"/>
    <property type="project" value="EnsemblFungi"/>
</dbReference>
<dbReference type="OMA" id="VCSPAIV"/>
<dbReference type="PANTHER" id="PTHR12790:SF0">
    <property type="entry name" value="RNA POLYMERASE I-SPECIFIC TRANSCRIPTION INITIATION FACTOR RRN3-RELATED"/>
    <property type="match status" value="1"/>
</dbReference>
<sequence>MESPVALESRGLSLKRKRVDSPQVMALKKPRDEGGVLPQDDGKLTTCPETGDLSAGVYKAFVKNALDEVEKQNYSPLGKLTDQITKKADSPDALSNDQLTHMIQALSIEISRLDSPRCSKLINGVVRLHLEKRQPSQALTDTYYRFLAVLVSAVPRWWSDVATQLVADFTLDDASAQHSALRYMISITPTSATLLQGMLLDAFPNKMDTTARLCNFIRNALITTEYCPALRNAVWGMVVEKSVQIDVELQDELDEMDEEELFDAGLLDAEDPEVVDLDDATDIKEGEEDGNDGLALGDSDDELDDDDDDHIEVNDASSVGELLAKLDGIVSLLLMHVGGKFNDGPEEITTETVSMYASLINVFKTYLLPTHRTRFVQYIVFQASQACPEFMDAFLASLIEITLSSGEGMDKRSKAMQYIASYIARAKHLSKAQIVFVVSMLTGWIDRYVSEREAEVNGVPGSMERFKTFYSVVQGLMYIFCFRNEMLRLDSDAPEGDSVWECKLDKFFQRIIMTKFNPLQYCNHSVVAMFAKIAHHHDAAYCFTIIDENKRGIVRKDLHDKKDKTMPPRAFMEGAATLFDGPQKEFTQLEGYFPFDPLLLKRSRSVLGDLYIEWSEVAEDLDSDSEDGDESDGGDHEDDMEEDVEDDDE</sequence>
<name>A0A371C909_YARLL</name>
<reference evidence="3 4" key="1">
    <citation type="submission" date="2018-07" db="EMBL/GenBank/DDBJ databases">
        <title>Draft Genome Assemblies for Five Robust Yarrowia lipolytica Strains Exhibiting High Lipid Production and Pentose Sugar Utilization and Sugar Alcohol Secretion from Undetoxified Lignocellulosic Biomass Hydrolysates.</title>
        <authorList>
            <consortium name="DOE Joint Genome Institute"/>
            <person name="Walker C."/>
            <person name="Ryu S."/>
            <person name="Na H."/>
            <person name="Zane M."/>
            <person name="LaButti K."/>
            <person name="Lipzen A."/>
            <person name="Haridas S."/>
            <person name="Barry K."/>
            <person name="Grigoriev I.V."/>
            <person name="Quarterman J."/>
            <person name="Slininger P."/>
            <person name="Dien B."/>
            <person name="Trinh C.T."/>
        </authorList>
    </citation>
    <scope>NUCLEOTIDE SEQUENCE [LARGE SCALE GENOMIC DNA]</scope>
    <source>
        <strain evidence="3 4">YB392</strain>
    </source>
</reference>
<organism evidence="3 4">
    <name type="scientific">Yarrowia lipolytica</name>
    <name type="common">Candida lipolytica</name>
    <dbReference type="NCBI Taxonomy" id="4952"/>
    <lineage>
        <taxon>Eukaryota</taxon>
        <taxon>Fungi</taxon>
        <taxon>Dikarya</taxon>
        <taxon>Ascomycota</taxon>
        <taxon>Saccharomycotina</taxon>
        <taxon>Dipodascomycetes</taxon>
        <taxon>Dipodascales</taxon>
        <taxon>Dipodascales incertae sedis</taxon>
        <taxon>Yarrowia</taxon>
    </lineage>
</organism>
<dbReference type="GO" id="GO:0000182">
    <property type="term" value="F:rDNA binding"/>
    <property type="evidence" value="ECO:0007669"/>
    <property type="project" value="EnsemblFungi"/>
</dbReference>
<dbReference type="VEuPathDB" id="FungiDB:YALI1_D35575g"/>
<protein>
    <submittedName>
        <fullName evidence="3">RNA polymerase I-specific transcription initiation factor RRN3</fullName>
    </submittedName>
</protein>
<dbReference type="Proteomes" id="UP000256601">
    <property type="component" value="Unassembled WGS sequence"/>
</dbReference>
<accession>A0A371C909</accession>
<dbReference type="GO" id="GO:0001181">
    <property type="term" value="F:RNA polymerase I general transcription initiation factor activity"/>
    <property type="evidence" value="ECO:0007669"/>
    <property type="project" value="EnsemblFungi"/>
</dbReference>
<feature type="region of interest" description="Disordered" evidence="2">
    <location>
        <begin position="618"/>
        <end position="649"/>
    </location>
</feature>
<proteinExistence type="inferred from homology"/>
<evidence type="ECO:0000256" key="2">
    <source>
        <dbReference type="SAM" id="MobiDB-lite"/>
    </source>
</evidence>
<feature type="compositionally biased region" description="Acidic residues" evidence="2">
    <location>
        <begin position="281"/>
        <end position="291"/>
    </location>
</feature>
<keyword evidence="3" id="KW-0648">Protein biosynthesis</keyword>
<comment type="similarity">
    <text evidence="1">Belongs to the RRN3 family.</text>
</comment>
<dbReference type="Pfam" id="PF05327">
    <property type="entry name" value="RRN3"/>
    <property type="match status" value="1"/>
</dbReference>
<dbReference type="AlphaFoldDB" id="A0A371C909"/>
<keyword evidence="3" id="KW-0396">Initiation factor</keyword>
<dbReference type="PANTHER" id="PTHR12790">
    <property type="entry name" value="TRANSCRIPTION INITIATION FACTOR IA RRN3"/>
    <property type="match status" value="1"/>
</dbReference>
<evidence type="ECO:0000256" key="1">
    <source>
        <dbReference type="ARBA" id="ARBA00010098"/>
    </source>
</evidence>
<dbReference type="InterPro" id="IPR007991">
    <property type="entry name" value="RNA_pol_I_trans_ini_fac_RRN3"/>
</dbReference>
<dbReference type="GO" id="GO:0001042">
    <property type="term" value="F:RNA polymerase I core binding"/>
    <property type="evidence" value="ECO:0007669"/>
    <property type="project" value="EnsemblFungi"/>
</dbReference>
<dbReference type="VEuPathDB" id="FungiDB:YALI0_D26994g"/>
<dbReference type="GO" id="GO:0003743">
    <property type="term" value="F:translation initiation factor activity"/>
    <property type="evidence" value="ECO:0007669"/>
    <property type="project" value="UniProtKB-KW"/>
</dbReference>
<dbReference type="GO" id="GO:0001179">
    <property type="term" value="F:RNA polymerase I general transcription initiation factor binding"/>
    <property type="evidence" value="ECO:0007669"/>
    <property type="project" value="EnsemblFungi"/>
</dbReference>
<feature type="region of interest" description="Disordered" evidence="2">
    <location>
        <begin position="281"/>
        <end position="306"/>
    </location>
</feature>
<gene>
    <name evidence="3" type="ORF">B0I71DRAFT_164190</name>
</gene>
<dbReference type="EMBL" id="KZ858975">
    <property type="protein sequence ID" value="RDW26682.1"/>
    <property type="molecule type" value="Genomic_DNA"/>
</dbReference>
<evidence type="ECO:0000313" key="4">
    <source>
        <dbReference type="Proteomes" id="UP000256601"/>
    </source>
</evidence>
<evidence type="ECO:0000313" key="3">
    <source>
        <dbReference type="EMBL" id="RDW26682.1"/>
    </source>
</evidence>